<feature type="region of interest" description="Disordered" evidence="6">
    <location>
        <begin position="138"/>
        <end position="239"/>
    </location>
</feature>
<evidence type="ECO:0000259" key="8">
    <source>
        <dbReference type="PROSITE" id="PS51380"/>
    </source>
</evidence>
<protein>
    <submittedName>
        <fullName evidence="10">Xenotropic and polytropic retrovirus receptor 1</fullName>
    </submittedName>
</protein>
<dbReference type="InterPro" id="IPR004342">
    <property type="entry name" value="EXS_C"/>
</dbReference>
<dbReference type="InterPro" id="IPR004331">
    <property type="entry name" value="SPX_dom"/>
</dbReference>
<feature type="compositionally biased region" description="Polar residues" evidence="6">
    <location>
        <begin position="967"/>
        <end position="976"/>
    </location>
</feature>
<dbReference type="CDD" id="cd14475">
    <property type="entry name" value="SPX_SYG1_like"/>
    <property type="match status" value="1"/>
</dbReference>
<feature type="transmembrane region" description="Helical" evidence="7">
    <location>
        <begin position="590"/>
        <end position="611"/>
    </location>
</feature>
<keyword evidence="11" id="KW-1185">Reference proteome</keyword>
<sequence length="1106" mass="126455">MKFAKEIEQDLVPEWRAKYFDYKTGKKKVKAVSRALRNVNHTPRMPGRQLPASLLNDRLERSIPQPLSNHTSSRATPQSLGKPIATEVGEPETRESTPKDSTPKDGDDLVGHKSKASPESAPIAVPAATSANRISHVSTTQWDSGEVTNYGSFVPSPSSRTQPLGPPALELPDPALSPDEHSFPKNNPAWRHSHFKPHQATPQPQQIQGKPGDAYQVGRPHTAGRSDSSHLLPKHKRFLRPRRTVSTPHTTDLRSRPLMRRIFSSSAPGTPQGDVPLEAYKAYDEKSAEFFKFLDMELIKIESFYKMKETQANQRLQLLRDQLHEMRDRRIDEIRYEQEVKRQSQLQNEHVSTGHDSLPRNHAAGQITRRSAAMKWVQPVERAIGLGPSRIGKTSKALQHLGSPSTLPEGSHPQQPPGSSRPESWRDFTRRPPQPEIPYRSAKRKLKLALQEFYRGLELLKSYALLNRTAFRKINKKYDKAIKARPTQRYMTDKVNKSWFVQSEVLDHQIVAVEDLYARYFERGNHKVAVGKLRKKTSKAADFSGSVFRNGMLLAAGTVFGIEGIVYAAEHLYSPDAAIRTETSYILQIYGGYFLMLFLFLIFCLDCKIWTRAKINYPFIFEFDARHSLDWHQLSEIPCLLLFLLGLCIWLNFQQDRTSDMFLYWPVLLIALSVIVLFFPGPVLYHRSREWWAYSNFRLVFAGLYPVEFRDFFLGDMYCSQTYSMGNLELVFCLYAHNWANPTQCNSNHSRLLGFFSTLPGIWRALQCLRRYYDTRNAFPHLVNCGKYTFTILSYMTLSLYRIDKTMSLKALFIACSTINSVYCSTWDLAMDWSLLNPYAQRPFLRDVLGYKRPEVYYAAMVLDPILRFNWIFYAIFSNDLQHSALLSFLVAFSEVCRRGIWTLFRVENEHCTNVGRFRASRDVPLPYDLPSPSQTPSPTDNNEELRDEMTVPITRSDTFVDGPSGAASSSLEAQQTPSLRRRPTLTDRDTPIIRGIARVGTAINQAHAQDFERKRKPVEKTSGVEGLERSPHHQGAQIADDDSSEEDADDEEEREMEAEARRDVNNTGAESGQRRREDVAEVDERNREDMTGVEDVIGRRRSAID</sequence>
<comment type="caution">
    <text evidence="10">The sequence shown here is derived from an EMBL/GenBank/DDBJ whole genome shotgun (WGS) entry which is preliminary data.</text>
</comment>
<feature type="region of interest" description="Disordered" evidence="6">
    <location>
        <begin position="926"/>
        <end position="945"/>
    </location>
</feature>
<dbReference type="EMBL" id="JAPUFD010000002">
    <property type="protein sequence ID" value="MDI1485630.1"/>
    <property type="molecule type" value="Genomic_DNA"/>
</dbReference>
<feature type="region of interest" description="Disordered" evidence="6">
    <location>
        <begin position="394"/>
        <end position="440"/>
    </location>
</feature>
<evidence type="ECO:0000256" key="4">
    <source>
        <dbReference type="ARBA" id="ARBA00022989"/>
    </source>
</evidence>
<dbReference type="GO" id="GO:0005794">
    <property type="term" value="C:Golgi apparatus"/>
    <property type="evidence" value="ECO:0007669"/>
    <property type="project" value="TreeGrafter"/>
</dbReference>
<feature type="region of interest" description="Disordered" evidence="6">
    <location>
        <begin position="340"/>
        <end position="361"/>
    </location>
</feature>
<reference evidence="10" key="1">
    <citation type="journal article" date="2023" name="Genome Biol. Evol.">
        <title>First Whole Genome Sequence and Flow Cytometry Genome Size Data for the Lichen-Forming Fungus Ramalina farinacea (Ascomycota).</title>
        <authorList>
            <person name="Llewellyn T."/>
            <person name="Mian S."/>
            <person name="Hill R."/>
            <person name="Leitch I.J."/>
            <person name="Gaya E."/>
        </authorList>
    </citation>
    <scope>NUCLEOTIDE SEQUENCE</scope>
    <source>
        <strain evidence="10">LIQ254RAFAR</strain>
    </source>
</reference>
<feature type="compositionally biased region" description="Polar residues" evidence="6">
    <location>
        <begin position="343"/>
        <end position="355"/>
    </location>
</feature>
<dbReference type="GO" id="GO:0000822">
    <property type="term" value="F:inositol hexakisphosphate binding"/>
    <property type="evidence" value="ECO:0007669"/>
    <property type="project" value="TreeGrafter"/>
</dbReference>
<comment type="subcellular location">
    <subcellularLocation>
        <location evidence="1">Membrane</location>
        <topology evidence="1">Multi-pass membrane protein</topology>
    </subcellularLocation>
</comment>
<proteinExistence type="inferred from homology"/>
<feature type="compositionally biased region" description="Acidic residues" evidence="6">
    <location>
        <begin position="1040"/>
        <end position="1057"/>
    </location>
</feature>
<name>A0AA43QJU1_9LECA</name>
<dbReference type="GO" id="GO:0005886">
    <property type="term" value="C:plasma membrane"/>
    <property type="evidence" value="ECO:0007669"/>
    <property type="project" value="TreeGrafter"/>
</dbReference>
<feature type="domain" description="SPX" evidence="9">
    <location>
        <begin position="1"/>
        <end position="492"/>
    </location>
</feature>
<evidence type="ECO:0000256" key="6">
    <source>
        <dbReference type="SAM" id="MobiDB-lite"/>
    </source>
</evidence>
<keyword evidence="3 7" id="KW-0812">Transmembrane</keyword>
<organism evidence="10 11">
    <name type="scientific">Ramalina farinacea</name>
    <dbReference type="NCBI Taxonomy" id="258253"/>
    <lineage>
        <taxon>Eukaryota</taxon>
        <taxon>Fungi</taxon>
        <taxon>Dikarya</taxon>
        <taxon>Ascomycota</taxon>
        <taxon>Pezizomycotina</taxon>
        <taxon>Lecanoromycetes</taxon>
        <taxon>OSLEUM clade</taxon>
        <taxon>Lecanoromycetidae</taxon>
        <taxon>Lecanorales</taxon>
        <taxon>Lecanorineae</taxon>
        <taxon>Ramalinaceae</taxon>
        <taxon>Ramalina</taxon>
    </lineage>
</organism>
<keyword evidence="10" id="KW-0675">Receptor</keyword>
<dbReference type="PANTHER" id="PTHR10783:SF103">
    <property type="entry name" value="SOLUTE CARRIER FAMILY 53 MEMBER 1"/>
    <property type="match status" value="1"/>
</dbReference>
<evidence type="ECO:0000313" key="11">
    <source>
        <dbReference type="Proteomes" id="UP001161017"/>
    </source>
</evidence>
<keyword evidence="5 7" id="KW-0472">Membrane</keyword>
<dbReference type="Proteomes" id="UP001161017">
    <property type="component" value="Unassembled WGS sequence"/>
</dbReference>
<evidence type="ECO:0000256" key="5">
    <source>
        <dbReference type="ARBA" id="ARBA00023136"/>
    </source>
</evidence>
<gene>
    <name evidence="10" type="primary">SYG1</name>
    <name evidence="10" type="ORF">OHK93_003819</name>
</gene>
<feature type="compositionally biased region" description="Basic and acidic residues" evidence="6">
    <location>
        <begin position="1073"/>
        <end position="1106"/>
    </location>
</feature>
<comment type="similarity">
    <text evidence="2">Belongs to the SYG1 (TC 2.A.94) family.</text>
</comment>
<evidence type="ECO:0000256" key="2">
    <source>
        <dbReference type="ARBA" id="ARBA00009665"/>
    </source>
</evidence>
<dbReference type="GO" id="GO:0016036">
    <property type="term" value="P:cellular response to phosphate starvation"/>
    <property type="evidence" value="ECO:0007669"/>
    <property type="project" value="TreeGrafter"/>
</dbReference>
<feature type="compositionally biased region" description="Polar residues" evidence="6">
    <location>
        <begin position="138"/>
        <end position="162"/>
    </location>
</feature>
<dbReference type="Pfam" id="PF03124">
    <property type="entry name" value="EXS"/>
    <property type="match status" value="1"/>
</dbReference>
<feature type="region of interest" description="Disordered" evidence="6">
    <location>
        <begin position="955"/>
        <end position="994"/>
    </location>
</feature>
<accession>A0AA43QJU1</accession>
<dbReference type="PROSITE" id="PS51382">
    <property type="entry name" value="SPX"/>
    <property type="match status" value="1"/>
</dbReference>
<feature type="transmembrane region" description="Helical" evidence="7">
    <location>
        <begin position="551"/>
        <end position="569"/>
    </location>
</feature>
<evidence type="ECO:0000313" key="10">
    <source>
        <dbReference type="EMBL" id="MDI1485630.1"/>
    </source>
</evidence>
<dbReference type="Pfam" id="PF03105">
    <property type="entry name" value="SPX"/>
    <property type="match status" value="1"/>
</dbReference>
<keyword evidence="4 7" id="KW-1133">Transmembrane helix</keyword>
<dbReference type="AlphaFoldDB" id="A0AA43QJU1"/>
<evidence type="ECO:0000256" key="1">
    <source>
        <dbReference type="ARBA" id="ARBA00004141"/>
    </source>
</evidence>
<feature type="transmembrane region" description="Helical" evidence="7">
    <location>
        <begin position="631"/>
        <end position="651"/>
    </location>
</feature>
<evidence type="ECO:0000259" key="9">
    <source>
        <dbReference type="PROSITE" id="PS51382"/>
    </source>
</evidence>
<dbReference type="PANTHER" id="PTHR10783">
    <property type="entry name" value="XENOTROPIC AND POLYTROPIC RETROVIRUS RECEPTOR 1-RELATED"/>
    <property type="match status" value="1"/>
</dbReference>
<dbReference type="GO" id="GO:0006817">
    <property type="term" value="P:phosphate ion transport"/>
    <property type="evidence" value="ECO:0007669"/>
    <property type="project" value="TreeGrafter"/>
</dbReference>
<evidence type="ECO:0000256" key="7">
    <source>
        <dbReference type="SAM" id="Phobius"/>
    </source>
</evidence>
<feature type="compositionally biased region" description="Polar residues" evidence="6">
    <location>
        <begin position="65"/>
        <end position="79"/>
    </location>
</feature>
<feature type="region of interest" description="Disordered" evidence="6">
    <location>
        <begin position="36"/>
        <end position="121"/>
    </location>
</feature>
<dbReference type="PROSITE" id="PS51380">
    <property type="entry name" value="EXS"/>
    <property type="match status" value="1"/>
</dbReference>
<feature type="region of interest" description="Disordered" evidence="6">
    <location>
        <begin position="1008"/>
        <end position="1106"/>
    </location>
</feature>
<feature type="transmembrane region" description="Helical" evidence="7">
    <location>
        <begin position="663"/>
        <end position="685"/>
    </location>
</feature>
<feature type="compositionally biased region" description="Basic and acidic residues" evidence="6">
    <location>
        <begin position="91"/>
        <end position="111"/>
    </location>
</feature>
<feature type="domain" description="EXS" evidence="8">
    <location>
        <begin position="744"/>
        <end position="938"/>
    </location>
</feature>
<evidence type="ECO:0000256" key="3">
    <source>
        <dbReference type="ARBA" id="ARBA00022692"/>
    </source>
</evidence>